<dbReference type="Pfam" id="PF07876">
    <property type="entry name" value="Dabb"/>
    <property type="match status" value="1"/>
</dbReference>
<name>A0ABQ5YRC2_9BURK</name>
<protein>
    <recommendedName>
        <fullName evidence="1">Stress-response A/B barrel domain-containing protein</fullName>
    </recommendedName>
</protein>
<reference evidence="3" key="1">
    <citation type="journal article" date="2019" name="Int. J. Syst. Evol. Microbiol.">
        <title>The Global Catalogue of Microorganisms (GCM) 10K type strain sequencing project: providing services to taxonomists for standard genome sequencing and annotation.</title>
        <authorList>
            <consortium name="The Broad Institute Genomics Platform"/>
            <consortium name="The Broad Institute Genome Sequencing Center for Infectious Disease"/>
            <person name="Wu L."/>
            <person name="Ma J."/>
        </authorList>
    </citation>
    <scope>NUCLEOTIDE SEQUENCE [LARGE SCALE GENOMIC DNA]</scope>
    <source>
        <strain evidence="3">NBRC 105857</strain>
    </source>
</reference>
<dbReference type="EMBL" id="BSOJ01000009">
    <property type="protein sequence ID" value="GLR25920.1"/>
    <property type="molecule type" value="Genomic_DNA"/>
</dbReference>
<comment type="caution">
    <text evidence="2">The sequence shown here is derived from an EMBL/GenBank/DDBJ whole genome shotgun (WGS) entry which is preliminary data.</text>
</comment>
<sequence>MIKHIVFWQLKDEANGKSKQENMQLVKEKLLSCANVVPGIVAFEVGMGGGKLQCTYDVALYSAFENEAALDAYQVHPDHQAIKAFIGSVVSARQCMDYEV</sequence>
<dbReference type="InterPro" id="IPR011008">
    <property type="entry name" value="Dimeric_a/b-barrel"/>
</dbReference>
<proteinExistence type="predicted"/>
<evidence type="ECO:0000313" key="3">
    <source>
        <dbReference type="Proteomes" id="UP001156664"/>
    </source>
</evidence>
<feature type="domain" description="Stress-response A/B barrel" evidence="1">
    <location>
        <begin position="2"/>
        <end position="98"/>
    </location>
</feature>
<evidence type="ECO:0000313" key="2">
    <source>
        <dbReference type="EMBL" id="GLR25920.1"/>
    </source>
</evidence>
<dbReference type="PANTHER" id="PTHR37832:SF1">
    <property type="entry name" value="STRESS-RESPONSE A_B BARREL DOMAIN-CONTAINING PROTEIN"/>
    <property type="match status" value="1"/>
</dbReference>
<evidence type="ECO:0000259" key="1">
    <source>
        <dbReference type="PROSITE" id="PS51502"/>
    </source>
</evidence>
<keyword evidence="3" id="KW-1185">Reference proteome</keyword>
<dbReference type="PANTHER" id="PTHR37832">
    <property type="entry name" value="BLL2683 PROTEIN"/>
    <property type="match status" value="1"/>
</dbReference>
<dbReference type="PROSITE" id="PS51502">
    <property type="entry name" value="S_R_A_B_BARREL"/>
    <property type="match status" value="1"/>
</dbReference>
<gene>
    <name evidence="2" type="ORF">GCM10007875_10080</name>
</gene>
<dbReference type="SUPFAM" id="SSF54909">
    <property type="entry name" value="Dimeric alpha+beta barrel"/>
    <property type="match status" value="1"/>
</dbReference>
<dbReference type="SMART" id="SM00886">
    <property type="entry name" value="Dabb"/>
    <property type="match status" value="1"/>
</dbReference>
<organism evidence="2 3">
    <name type="scientific">Limnobacter litoralis</name>
    <dbReference type="NCBI Taxonomy" id="481366"/>
    <lineage>
        <taxon>Bacteria</taxon>
        <taxon>Pseudomonadati</taxon>
        <taxon>Pseudomonadota</taxon>
        <taxon>Betaproteobacteria</taxon>
        <taxon>Burkholderiales</taxon>
        <taxon>Burkholderiaceae</taxon>
        <taxon>Limnobacter</taxon>
    </lineage>
</organism>
<dbReference type="RefSeq" id="WP_284280358.1">
    <property type="nucleotide sequence ID" value="NZ_BSOJ01000009.1"/>
</dbReference>
<dbReference type="Gene3D" id="3.30.70.100">
    <property type="match status" value="1"/>
</dbReference>
<dbReference type="InterPro" id="IPR013097">
    <property type="entry name" value="Dabb"/>
</dbReference>
<accession>A0ABQ5YRC2</accession>
<dbReference type="Proteomes" id="UP001156664">
    <property type="component" value="Unassembled WGS sequence"/>
</dbReference>